<protein>
    <submittedName>
        <fullName evidence="1">Uncharacterized protein</fullName>
    </submittedName>
</protein>
<sequence length="78" mass="8568">MKDSTIKVSMAMPAIADALDKFIEGVAGERIGFTLLVFTDERASYISNVPRVDSVREIKNLLADWEAGLPDVPAHKVH</sequence>
<dbReference type="EMBL" id="JADOEL010000003">
    <property type="protein sequence ID" value="MBF8176946.1"/>
    <property type="molecule type" value="Genomic_DNA"/>
</dbReference>
<reference evidence="1 2" key="1">
    <citation type="submission" date="2020-11" db="EMBL/GenBank/DDBJ databases">
        <title>WGS of Herminiimonas contaminans strain Marseille-Q4544 isolated from planarians Schmidtea mediterranea.</title>
        <authorList>
            <person name="Kangale L."/>
        </authorList>
    </citation>
    <scope>NUCLEOTIDE SEQUENCE [LARGE SCALE GENOMIC DNA]</scope>
    <source>
        <strain evidence="1 2">Marseille-Q4544</strain>
    </source>
</reference>
<organism evidence="1 2">
    <name type="scientific">Herminiimonas contaminans</name>
    <dbReference type="NCBI Taxonomy" id="1111140"/>
    <lineage>
        <taxon>Bacteria</taxon>
        <taxon>Pseudomonadati</taxon>
        <taxon>Pseudomonadota</taxon>
        <taxon>Betaproteobacteria</taxon>
        <taxon>Burkholderiales</taxon>
        <taxon>Oxalobacteraceae</taxon>
        <taxon>Herminiimonas</taxon>
    </lineage>
</organism>
<accession>A0ABS0EQ11</accession>
<dbReference type="RefSeq" id="WP_195874850.1">
    <property type="nucleotide sequence ID" value="NZ_JADOEL010000003.1"/>
</dbReference>
<keyword evidence="2" id="KW-1185">Reference proteome</keyword>
<dbReference type="Proteomes" id="UP000657372">
    <property type="component" value="Unassembled WGS sequence"/>
</dbReference>
<proteinExistence type="predicted"/>
<gene>
    <name evidence="1" type="ORF">IXC47_04530</name>
</gene>
<comment type="caution">
    <text evidence="1">The sequence shown here is derived from an EMBL/GenBank/DDBJ whole genome shotgun (WGS) entry which is preliminary data.</text>
</comment>
<evidence type="ECO:0000313" key="1">
    <source>
        <dbReference type="EMBL" id="MBF8176946.1"/>
    </source>
</evidence>
<evidence type="ECO:0000313" key="2">
    <source>
        <dbReference type="Proteomes" id="UP000657372"/>
    </source>
</evidence>
<name>A0ABS0EQ11_9BURK</name>